<evidence type="ECO:0000256" key="6">
    <source>
        <dbReference type="ARBA" id="ARBA00022561"/>
    </source>
</evidence>
<evidence type="ECO:0000256" key="1">
    <source>
        <dbReference type="ARBA" id="ARBA00004328"/>
    </source>
</evidence>
<keyword evidence="8" id="KW-0946">Virion</keyword>
<evidence type="ECO:0000256" key="3">
    <source>
        <dbReference type="ARBA" id="ARBA00005488"/>
    </source>
</evidence>
<evidence type="ECO:0000256" key="16">
    <source>
        <dbReference type="SAM" id="Phobius"/>
    </source>
</evidence>
<accession>A0AAU8B5L1</accession>
<organism evidence="17">
    <name type="scientific">Dulem virus 54</name>
    <dbReference type="NCBI Taxonomy" id="3145765"/>
    <lineage>
        <taxon>Viruses</taxon>
        <taxon>Monodnaviria</taxon>
        <taxon>Loebvirae</taxon>
        <taxon>Hofneiviricota</taxon>
        <taxon>Faserviricetes</taxon>
        <taxon>Tubulavirales</taxon>
        <taxon>Inoviridae</taxon>
        <taxon>Inovirus</taxon>
    </lineage>
</organism>
<sequence>MKLMNVAKRHGAKLAVLGGGLSLAQIASAAIWDDAVTKLTELVDGVGAVGAVIITLAVTVVGFMFFKGMIKRTP</sequence>
<proteinExistence type="inferred from homology"/>
<keyword evidence="9" id="KW-1043">Host membrane</keyword>
<comment type="similarity">
    <text evidence="3">Belongs to the inovirus capsid protein family.</text>
</comment>
<reference evidence="17" key="1">
    <citation type="submission" date="2024-03" db="EMBL/GenBank/DDBJ databases">
        <title>Diverse circular DNA viruses in blood, oral, and fecal samples of captive lemurs.</title>
        <authorList>
            <person name="Paietta E.N."/>
            <person name="Kraberger S."/>
            <person name="Lund M.C."/>
            <person name="Custer J.M."/>
            <person name="Vargas K.M."/>
            <person name="Ehmke E.E."/>
            <person name="Yoder A.D."/>
            <person name="Varsani A."/>
        </authorList>
    </citation>
    <scope>NUCLEOTIDE SEQUENCE</scope>
    <source>
        <strain evidence="17">Duke_25SF_64</strain>
    </source>
</reference>
<keyword evidence="6" id="KW-0167">Capsid protein</keyword>
<evidence type="ECO:0000256" key="14">
    <source>
        <dbReference type="ARBA" id="ARBA00031490"/>
    </source>
</evidence>
<dbReference type="GO" id="GO:0033644">
    <property type="term" value="C:host cell membrane"/>
    <property type="evidence" value="ECO:0007669"/>
    <property type="project" value="UniProtKB-SubCell"/>
</dbReference>
<evidence type="ECO:0000313" key="17">
    <source>
        <dbReference type="EMBL" id="XCD06586.1"/>
    </source>
</evidence>
<comment type="subcellular location">
    <subcellularLocation>
        <location evidence="2">Host membrane</location>
        <topology evidence="2">Single-pass membrane protein</topology>
    </subcellularLocation>
    <subcellularLocation>
        <location evidence="1">Virion</location>
    </subcellularLocation>
</comment>
<comment type="function">
    <text evidence="12">Self assembles to form a helical capsid wrapping up the viral genomic DNA. The capsid displays a filamentous structure with a length of 760-1950 nm and a width of 6-8 nm. The virion assembly and budding take place at the host inner membrane.</text>
</comment>
<evidence type="ECO:0000256" key="2">
    <source>
        <dbReference type="ARBA" id="ARBA00004379"/>
    </source>
</evidence>
<dbReference type="InterPro" id="IPR008020">
    <property type="entry name" value="G8P"/>
</dbReference>
<evidence type="ECO:0000256" key="7">
    <source>
        <dbReference type="ARBA" id="ARBA00022692"/>
    </source>
</evidence>
<evidence type="ECO:0000256" key="12">
    <source>
        <dbReference type="ARBA" id="ARBA00025102"/>
    </source>
</evidence>
<keyword evidence="5" id="KW-1139">Helical capsid protein</keyword>
<evidence type="ECO:0000256" key="9">
    <source>
        <dbReference type="ARBA" id="ARBA00022870"/>
    </source>
</evidence>
<dbReference type="GO" id="GO:0019029">
    <property type="term" value="C:helical viral capsid"/>
    <property type="evidence" value="ECO:0007669"/>
    <property type="project" value="UniProtKB-KW"/>
</dbReference>
<keyword evidence="10 16" id="KW-1133">Transmembrane helix</keyword>
<dbReference type="EMBL" id="PP511689">
    <property type="protein sequence ID" value="XCD06586.1"/>
    <property type="molecule type" value="Genomic_DNA"/>
</dbReference>
<evidence type="ECO:0000256" key="10">
    <source>
        <dbReference type="ARBA" id="ARBA00022989"/>
    </source>
</evidence>
<evidence type="ECO:0000256" key="13">
    <source>
        <dbReference type="ARBA" id="ARBA00029742"/>
    </source>
</evidence>
<name>A0AAU8B5L1_9VIRU</name>
<evidence type="ECO:0000256" key="4">
    <source>
        <dbReference type="ARBA" id="ARBA00018057"/>
    </source>
</evidence>
<feature type="transmembrane region" description="Helical" evidence="16">
    <location>
        <begin position="45"/>
        <end position="66"/>
    </location>
</feature>
<evidence type="ECO:0000256" key="8">
    <source>
        <dbReference type="ARBA" id="ARBA00022844"/>
    </source>
</evidence>
<evidence type="ECO:0000256" key="15">
    <source>
        <dbReference type="ARBA" id="ARBA00031879"/>
    </source>
</evidence>
<protein>
    <recommendedName>
        <fullName evidence="4">Capsid protein G8P</fullName>
    </recommendedName>
    <alternativeName>
        <fullName evidence="15">Coat protein B</fullName>
    </alternativeName>
    <alternativeName>
        <fullName evidence="14">Gene 8 protein</fullName>
    </alternativeName>
    <alternativeName>
        <fullName evidence="13">Major coat protein</fullName>
    </alternativeName>
</protein>
<evidence type="ECO:0000256" key="11">
    <source>
        <dbReference type="ARBA" id="ARBA00023136"/>
    </source>
</evidence>
<evidence type="ECO:0000256" key="5">
    <source>
        <dbReference type="ARBA" id="ARBA00022497"/>
    </source>
</evidence>
<keyword evidence="11 16" id="KW-0472">Membrane</keyword>
<keyword evidence="7 16" id="KW-0812">Transmembrane</keyword>
<dbReference type="Pfam" id="PF05356">
    <property type="entry name" value="Phage_Coat_B"/>
    <property type="match status" value="1"/>
</dbReference>